<dbReference type="Proteomes" id="UP000015453">
    <property type="component" value="Unassembled WGS sequence"/>
</dbReference>
<name>S8BUL3_9LAMI</name>
<protein>
    <submittedName>
        <fullName evidence="2">Uncharacterized protein</fullName>
    </submittedName>
</protein>
<organism evidence="2 3">
    <name type="scientific">Genlisea aurea</name>
    <dbReference type="NCBI Taxonomy" id="192259"/>
    <lineage>
        <taxon>Eukaryota</taxon>
        <taxon>Viridiplantae</taxon>
        <taxon>Streptophyta</taxon>
        <taxon>Embryophyta</taxon>
        <taxon>Tracheophyta</taxon>
        <taxon>Spermatophyta</taxon>
        <taxon>Magnoliopsida</taxon>
        <taxon>eudicotyledons</taxon>
        <taxon>Gunneridae</taxon>
        <taxon>Pentapetalae</taxon>
        <taxon>asterids</taxon>
        <taxon>lamiids</taxon>
        <taxon>Lamiales</taxon>
        <taxon>Lentibulariaceae</taxon>
        <taxon>Genlisea</taxon>
    </lineage>
</organism>
<proteinExistence type="predicted"/>
<feature type="region of interest" description="Disordered" evidence="1">
    <location>
        <begin position="89"/>
        <end position="137"/>
    </location>
</feature>
<feature type="non-terminal residue" evidence="2">
    <location>
        <position position="419"/>
    </location>
</feature>
<feature type="compositionally biased region" description="Acidic residues" evidence="1">
    <location>
        <begin position="161"/>
        <end position="175"/>
    </location>
</feature>
<dbReference type="AlphaFoldDB" id="S8BUL3"/>
<comment type="caution">
    <text evidence="2">The sequence shown here is derived from an EMBL/GenBank/DDBJ whole genome shotgun (WGS) entry which is preliminary data.</text>
</comment>
<feature type="compositionally biased region" description="Basic and acidic residues" evidence="1">
    <location>
        <begin position="89"/>
        <end position="98"/>
    </location>
</feature>
<gene>
    <name evidence="2" type="ORF">M569_16535</name>
</gene>
<sequence length="419" mass="47025">MYMHVQYVTGDGRSSTGPQDCYQAHFPQLMYPPWPVHSMPGGQQVYQAYPVQGLPYYQPYAANLFFQPHHRNMEHYPSNSGPYLGLNGRPHDTRDHSAGLDTLHNNGTASPDVMAPDAQVHQSSMPQSEVVGGSKKKRSGRVVIRNINYISSERKCSASEADSDSLSDSDGENENFDAALTNRRSSRGRGSQKSVEKLSLHNDEFCIARKDTDGGDWQAFQECLLRKSDENHNEEEDGIFAVEKDVARAQKKTNSASDDSLLLFTRKSGGIRDGRTVDMNQCSETAFLKPVGSGDELLTNTLGNDLAERNNHETDFQFSEANGRNFLNRIENEEFFISRRATNNFQSSSDPRDMNGFYGGVGENDRDYSNGMSDESLSIPFRSMSLDQIKEADRADIHIYSEIPFENQKLEEAERRDNA</sequence>
<keyword evidence="3" id="KW-1185">Reference proteome</keyword>
<reference evidence="2 3" key="1">
    <citation type="journal article" date="2013" name="BMC Genomics">
        <title>The miniature genome of a carnivorous plant Genlisea aurea contains a low number of genes and short non-coding sequences.</title>
        <authorList>
            <person name="Leushkin E.V."/>
            <person name="Sutormin R.A."/>
            <person name="Nabieva E.R."/>
            <person name="Penin A.A."/>
            <person name="Kondrashov A.S."/>
            <person name="Logacheva M.D."/>
        </authorList>
    </citation>
    <scope>NUCLEOTIDE SEQUENCE [LARGE SCALE GENOMIC DNA]</scope>
</reference>
<dbReference type="OrthoDB" id="1928292at2759"/>
<evidence type="ECO:0000256" key="1">
    <source>
        <dbReference type="SAM" id="MobiDB-lite"/>
    </source>
</evidence>
<evidence type="ECO:0000313" key="2">
    <source>
        <dbReference type="EMBL" id="EPS58280.1"/>
    </source>
</evidence>
<feature type="region of interest" description="Disordered" evidence="1">
    <location>
        <begin position="155"/>
        <end position="195"/>
    </location>
</feature>
<dbReference type="EMBL" id="AUSU01009367">
    <property type="protein sequence ID" value="EPS58280.1"/>
    <property type="molecule type" value="Genomic_DNA"/>
</dbReference>
<accession>S8BUL3</accession>
<evidence type="ECO:0000313" key="3">
    <source>
        <dbReference type="Proteomes" id="UP000015453"/>
    </source>
</evidence>